<dbReference type="PANTHER" id="PTHR11054:SF0">
    <property type="entry name" value="6-PHOSPHOGLUCONOLACTONASE"/>
    <property type="match status" value="1"/>
</dbReference>
<sequence>MGSCIHWRLYPGLEAWVEGLGQEFAFRVREVVRLQGRCLVLLAGGQTPVPLYERLVGCPDLPWENIHWWLGDERWVDLSDERSNERVVRRTLGQEKRFLSMFHSWHLACDPIEASQRYAAELVGLAGEPPVFDQVLLGMGVDGHVASLFPGDPLLEEVRQYTGVARRAPDGLLRVTVTLPVLVHARCLWLLVRGQGKRKTLDRLAAGDPLLPVSRLLSNRTFVQWCWT</sequence>
<dbReference type="NCBIfam" id="TIGR01198">
    <property type="entry name" value="pgl"/>
    <property type="match status" value="1"/>
</dbReference>
<reference evidence="9" key="1">
    <citation type="submission" date="2021-02" db="EMBL/GenBank/DDBJ databases">
        <authorList>
            <person name="Cremers G."/>
            <person name="Picone N."/>
        </authorList>
    </citation>
    <scope>NUCLEOTIDE SEQUENCE</scope>
    <source>
        <strain evidence="9">PQ17</strain>
    </source>
</reference>
<evidence type="ECO:0000259" key="8">
    <source>
        <dbReference type="Pfam" id="PF01182"/>
    </source>
</evidence>
<dbReference type="RefSeq" id="WP_174582001.1">
    <property type="nucleotide sequence ID" value="NZ_CAJNOB010000012.1"/>
</dbReference>
<feature type="domain" description="Glucosamine/galactosamine-6-phosphate isomerase" evidence="8">
    <location>
        <begin position="15"/>
        <end position="219"/>
    </location>
</feature>
<comment type="catalytic activity">
    <reaction evidence="1 7">
        <text>6-phospho-D-glucono-1,5-lactone + H2O = 6-phospho-D-gluconate + H(+)</text>
        <dbReference type="Rhea" id="RHEA:12556"/>
        <dbReference type="ChEBI" id="CHEBI:15377"/>
        <dbReference type="ChEBI" id="CHEBI:15378"/>
        <dbReference type="ChEBI" id="CHEBI:57955"/>
        <dbReference type="ChEBI" id="CHEBI:58759"/>
        <dbReference type="EC" id="3.1.1.31"/>
    </reaction>
</comment>
<keyword evidence="10" id="KW-1185">Reference proteome</keyword>
<comment type="function">
    <text evidence="2 7">Hydrolysis of 6-phosphogluconolactone to 6-phosphogluconate.</text>
</comment>
<accession>A0A8J2BSH0</accession>
<dbReference type="InterPro" id="IPR039104">
    <property type="entry name" value="6PGL"/>
</dbReference>
<dbReference type="InterPro" id="IPR006148">
    <property type="entry name" value="Glc/Gal-6P_isomerase"/>
</dbReference>
<dbReference type="Gene3D" id="3.40.50.1360">
    <property type="match status" value="1"/>
</dbReference>
<protein>
    <recommendedName>
        <fullName evidence="6 7">6-phosphogluconolactonase</fullName>
        <shortName evidence="7">6PGL</shortName>
        <ecNumber evidence="5 7">3.1.1.31</ecNumber>
    </recommendedName>
</protein>
<dbReference type="InterPro" id="IPR037171">
    <property type="entry name" value="NagB/RpiA_transferase-like"/>
</dbReference>
<dbReference type="UniPathway" id="UPA00115">
    <property type="reaction ID" value="UER00409"/>
</dbReference>
<dbReference type="Pfam" id="PF01182">
    <property type="entry name" value="Glucosamine_iso"/>
    <property type="match status" value="1"/>
</dbReference>
<gene>
    <name evidence="7 9" type="primary">pgl</name>
    <name evidence="9" type="ORF">MPNT_20210</name>
</gene>
<comment type="caution">
    <text evidence="9">The sequence shown here is derived from an EMBL/GenBank/DDBJ whole genome shotgun (WGS) entry which is preliminary data.</text>
</comment>
<dbReference type="CDD" id="cd01400">
    <property type="entry name" value="6PGL"/>
    <property type="match status" value="1"/>
</dbReference>
<evidence type="ECO:0000256" key="7">
    <source>
        <dbReference type="RuleBase" id="RU365095"/>
    </source>
</evidence>
<organism evidence="9 10">
    <name type="scientific">Candidatus Methylacidithermus pantelleriae</name>
    <dbReference type="NCBI Taxonomy" id="2744239"/>
    <lineage>
        <taxon>Bacteria</taxon>
        <taxon>Pseudomonadati</taxon>
        <taxon>Verrucomicrobiota</taxon>
        <taxon>Methylacidiphilae</taxon>
        <taxon>Methylacidiphilales</taxon>
        <taxon>Methylacidiphilaceae</taxon>
        <taxon>Candidatus Methylacidithermus</taxon>
    </lineage>
</organism>
<evidence type="ECO:0000256" key="5">
    <source>
        <dbReference type="ARBA" id="ARBA00013198"/>
    </source>
</evidence>
<keyword evidence="7 9" id="KW-0378">Hydrolase</keyword>
<dbReference type="InterPro" id="IPR005900">
    <property type="entry name" value="6-phosphogluconolactonase_DevB"/>
</dbReference>
<evidence type="ECO:0000256" key="4">
    <source>
        <dbReference type="ARBA" id="ARBA00010662"/>
    </source>
</evidence>
<dbReference type="SUPFAM" id="SSF100950">
    <property type="entry name" value="NagB/RpiA/CoA transferase-like"/>
    <property type="match status" value="1"/>
</dbReference>
<dbReference type="PANTHER" id="PTHR11054">
    <property type="entry name" value="6-PHOSPHOGLUCONOLACTONASE"/>
    <property type="match status" value="1"/>
</dbReference>
<dbReference type="EMBL" id="CAJNOB010000012">
    <property type="protein sequence ID" value="CAF0696386.1"/>
    <property type="molecule type" value="Genomic_DNA"/>
</dbReference>
<comment type="similarity">
    <text evidence="4 7">Belongs to the glucosamine/galactosamine-6-phosphate isomerase family. 6-phosphogluconolactonase subfamily.</text>
</comment>
<evidence type="ECO:0000256" key="2">
    <source>
        <dbReference type="ARBA" id="ARBA00002681"/>
    </source>
</evidence>
<dbReference type="AlphaFoldDB" id="A0A8J2BSH0"/>
<dbReference type="Proteomes" id="UP000663859">
    <property type="component" value="Unassembled WGS sequence"/>
</dbReference>
<evidence type="ECO:0000256" key="1">
    <source>
        <dbReference type="ARBA" id="ARBA00000832"/>
    </source>
</evidence>
<dbReference type="EC" id="3.1.1.31" evidence="5 7"/>
<dbReference type="GO" id="GO:0006098">
    <property type="term" value="P:pentose-phosphate shunt"/>
    <property type="evidence" value="ECO:0007669"/>
    <property type="project" value="UniProtKB-UniPathway"/>
</dbReference>
<name>A0A8J2BSH0_9BACT</name>
<evidence type="ECO:0000256" key="6">
    <source>
        <dbReference type="ARBA" id="ARBA00020337"/>
    </source>
</evidence>
<proteinExistence type="inferred from homology"/>
<dbReference type="GO" id="GO:0017057">
    <property type="term" value="F:6-phosphogluconolactonase activity"/>
    <property type="evidence" value="ECO:0007669"/>
    <property type="project" value="UniProtKB-UniRule"/>
</dbReference>
<comment type="pathway">
    <text evidence="3 7">Carbohydrate degradation; pentose phosphate pathway; D-ribulose 5-phosphate from D-glucose 6-phosphate (oxidative stage): step 2/3.</text>
</comment>
<dbReference type="GO" id="GO:0005975">
    <property type="term" value="P:carbohydrate metabolic process"/>
    <property type="evidence" value="ECO:0007669"/>
    <property type="project" value="UniProtKB-UniRule"/>
</dbReference>
<evidence type="ECO:0000313" key="9">
    <source>
        <dbReference type="EMBL" id="CAF0696386.1"/>
    </source>
</evidence>
<evidence type="ECO:0000256" key="3">
    <source>
        <dbReference type="ARBA" id="ARBA00004961"/>
    </source>
</evidence>
<evidence type="ECO:0000313" key="10">
    <source>
        <dbReference type="Proteomes" id="UP000663859"/>
    </source>
</evidence>